<dbReference type="Gene3D" id="1.10.10.10">
    <property type="entry name" value="Winged helix-like DNA-binding domain superfamily/Winged helix DNA-binding domain"/>
    <property type="match status" value="1"/>
</dbReference>
<dbReference type="PROSITE" id="PS50901">
    <property type="entry name" value="FTSK"/>
    <property type="match status" value="1"/>
</dbReference>
<keyword evidence="12" id="KW-0131">Cell cycle</keyword>
<dbReference type="InterPro" id="IPR002543">
    <property type="entry name" value="FtsK_dom"/>
</dbReference>
<evidence type="ECO:0000313" key="17">
    <source>
        <dbReference type="EMBL" id="KEQ30626.1"/>
    </source>
</evidence>
<dbReference type="RefSeq" id="WP_037439368.1">
    <property type="nucleotide sequence ID" value="NZ_JNFF01000033.1"/>
</dbReference>
<dbReference type="GO" id="GO:0005524">
    <property type="term" value="F:ATP binding"/>
    <property type="evidence" value="ECO:0007669"/>
    <property type="project" value="UniProtKB-UniRule"/>
</dbReference>
<evidence type="ECO:0000256" key="14">
    <source>
        <dbReference type="SAM" id="MobiDB-lite"/>
    </source>
</evidence>
<dbReference type="InterPro" id="IPR025199">
    <property type="entry name" value="FtsK_4TM"/>
</dbReference>
<evidence type="ECO:0000256" key="6">
    <source>
        <dbReference type="ARBA" id="ARBA00022741"/>
    </source>
</evidence>
<dbReference type="OrthoDB" id="9807790at2"/>
<comment type="subcellular location">
    <subcellularLocation>
        <location evidence="1">Cell membrane</location>
        <topology evidence="1">Multi-pass membrane protein</topology>
    </subcellularLocation>
</comment>
<feature type="domain" description="FtsK" evidence="16">
    <location>
        <begin position="534"/>
        <end position="739"/>
    </location>
</feature>
<dbReference type="CDD" id="cd01127">
    <property type="entry name" value="TrwB_TraG_TraD_VirD4"/>
    <property type="match status" value="1"/>
</dbReference>
<keyword evidence="9 15" id="KW-1133">Transmembrane helix</keyword>
<dbReference type="SUPFAM" id="SSF52540">
    <property type="entry name" value="P-loop containing nucleoside triphosphate hydrolases"/>
    <property type="match status" value="1"/>
</dbReference>
<dbReference type="Gene3D" id="3.40.50.300">
    <property type="entry name" value="P-loop containing nucleotide triphosphate hydrolases"/>
    <property type="match status" value="1"/>
</dbReference>
<comment type="caution">
    <text evidence="17">The sequence shown here is derived from an EMBL/GenBank/DDBJ whole genome shotgun (WGS) entry which is preliminary data.</text>
</comment>
<dbReference type="EMBL" id="JNFF01000033">
    <property type="protein sequence ID" value="KEQ30626.1"/>
    <property type="molecule type" value="Genomic_DNA"/>
</dbReference>
<keyword evidence="5 15" id="KW-0812">Transmembrane</keyword>
<keyword evidence="10" id="KW-0238">DNA-binding</keyword>
<dbReference type="eggNOG" id="COG1674">
    <property type="taxonomic scope" value="Bacteria"/>
</dbReference>
<dbReference type="PANTHER" id="PTHR22683:SF41">
    <property type="entry name" value="DNA TRANSLOCASE FTSK"/>
    <property type="match status" value="1"/>
</dbReference>
<dbReference type="InterPro" id="IPR036388">
    <property type="entry name" value="WH-like_DNA-bd_sf"/>
</dbReference>
<feature type="transmembrane region" description="Helical" evidence="15">
    <location>
        <begin position="125"/>
        <end position="145"/>
    </location>
</feature>
<feature type="transmembrane region" description="Helical" evidence="15">
    <location>
        <begin position="157"/>
        <end position="178"/>
    </location>
</feature>
<organism evidence="17 18">
    <name type="scientific">Pedobacter antarcticus 4BY</name>
    <dbReference type="NCBI Taxonomy" id="1358423"/>
    <lineage>
        <taxon>Bacteria</taxon>
        <taxon>Pseudomonadati</taxon>
        <taxon>Bacteroidota</taxon>
        <taxon>Sphingobacteriia</taxon>
        <taxon>Sphingobacteriales</taxon>
        <taxon>Sphingobacteriaceae</taxon>
        <taxon>Pedobacter</taxon>
    </lineage>
</organism>
<evidence type="ECO:0000313" key="18">
    <source>
        <dbReference type="Proteomes" id="UP000028007"/>
    </source>
</evidence>
<feature type="transmembrane region" description="Helical" evidence="15">
    <location>
        <begin position="198"/>
        <end position="224"/>
    </location>
</feature>
<dbReference type="GO" id="GO:0051301">
    <property type="term" value="P:cell division"/>
    <property type="evidence" value="ECO:0007669"/>
    <property type="project" value="UniProtKB-KW"/>
</dbReference>
<keyword evidence="11 15" id="KW-0472">Membrane</keyword>
<keyword evidence="4 17" id="KW-0132">Cell division</keyword>
<dbReference type="PANTHER" id="PTHR22683">
    <property type="entry name" value="SPORULATION PROTEIN RELATED"/>
    <property type="match status" value="1"/>
</dbReference>
<name>A0A081PIV3_9SPHI</name>
<evidence type="ECO:0000256" key="8">
    <source>
        <dbReference type="ARBA" id="ARBA00022840"/>
    </source>
</evidence>
<protein>
    <submittedName>
        <fullName evidence="17">Cell division protein FtsK</fullName>
    </submittedName>
</protein>
<dbReference type="InterPro" id="IPR036390">
    <property type="entry name" value="WH_DNA-bd_sf"/>
</dbReference>
<keyword evidence="18" id="KW-1185">Reference proteome</keyword>
<evidence type="ECO:0000256" key="7">
    <source>
        <dbReference type="ARBA" id="ARBA00022829"/>
    </source>
</evidence>
<dbReference type="GO" id="GO:0003677">
    <property type="term" value="F:DNA binding"/>
    <property type="evidence" value="ECO:0007669"/>
    <property type="project" value="UniProtKB-KW"/>
</dbReference>
<evidence type="ECO:0000256" key="9">
    <source>
        <dbReference type="ARBA" id="ARBA00022989"/>
    </source>
</evidence>
<dbReference type="Proteomes" id="UP000028007">
    <property type="component" value="Unassembled WGS sequence"/>
</dbReference>
<dbReference type="InterPro" id="IPR041027">
    <property type="entry name" value="FtsK_alpha"/>
</dbReference>
<keyword evidence="6 13" id="KW-0547">Nucleotide-binding</keyword>
<dbReference type="Pfam" id="PF09397">
    <property type="entry name" value="FtsK_gamma"/>
    <property type="match status" value="1"/>
</dbReference>
<dbReference type="InterPro" id="IPR027417">
    <property type="entry name" value="P-loop_NTPase"/>
</dbReference>
<sequence length="891" mass="99848">MSVRGNQFKSNSFKNDSRDKQGSRTSSRDTRSTFERMPSLNFQDERILKIAGLFFLILSIYFLVAFTSYVFTWQEDYSYVIDANGGWSNLFKTVEELQQNNIPIMVQNWLGKFGALLSHQFIYEWFGVASFLFVFVFFVIGYRLLFKVKIFSMEKTLGYSLFFLLFLSLTFGFFHSFFLDAPHYLEGEIGYWSNKVLVAQIGVTGVGVLLAFLALTILVIAYNIDFKLPERKKVLVEEDTDLEPEYSNGNAFTPKTAESSALTEKSAARPVQENDKKSGEVEFTLNERLGGQRKQSQGAIVPSSRFEVQEPIEEEVVTPSRPAVNVMNEAIILSPAVAPPAPVRVASIPLEEVIVPQSEPISVKAEPVLTVAKSEEEKKSEQLVEQFGNYDPKLDLSSYQYPHLDLLEDYGSNKISVNADELEANKNKIVETLNHYNIEIDKIKATIGPTVTLYEIIPAPGIRISKIKNLEDDIALSLAALGIRIIAPMPGKGTIGIEVPNMHPEMVSMRSILATEKFQKTDMELPIALGKTISNEVYIADLAKMPHLLVAGATGQGKSVGINALLVSLLYKKHPSQLKFVLVDPKKVELTLFNKIERHFLAKLPGEADAIITDTKKVIHTLNSLCIEMDQRYDLLKDAQVRNLKEYNDKFIKRKLNPENSHRFLPYIVLIVDEFADLMMTAGKEVETPIARLAQLARAVGIHLVLATQRPSVNIITGTIKANFPARLAFRVLSKIDSRTILDSGGADQLIGRGDMLLSTGNDLIRLQCAFVDTPEVDRISEFIGNQRGYPEAYQLPEYLDEAAESAKADFNLDDRDSMFEEAARLIVMHQQGSTSLIQRKLKLGYNRAGRIIDQLEATGVVGPFEGSKAREVLLPDEYALEQFLDNLKKP</sequence>
<evidence type="ECO:0000259" key="16">
    <source>
        <dbReference type="PROSITE" id="PS50901"/>
    </source>
</evidence>
<feature type="compositionally biased region" description="Basic and acidic residues" evidence="14">
    <location>
        <begin position="15"/>
        <end position="32"/>
    </location>
</feature>
<dbReference type="AlphaFoldDB" id="A0A081PIV3"/>
<feature type="compositionally biased region" description="Polar residues" evidence="14">
    <location>
        <begin position="247"/>
        <end position="263"/>
    </location>
</feature>
<evidence type="ECO:0000256" key="5">
    <source>
        <dbReference type="ARBA" id="ARBA00022692"/>
    </source>
</evidence>
<feature type="compositionally biased region" description="Polar residues" evidence="14">
    <location>
        <begin position="1"/>
        <end position="14"/>
    </location>
</feature>
<evidence type="ECO:0000256" key="4">
    <source>
        <dbReference type="ARBA" id="ARBA00022618"/>
    </source>
</evidence>
<dbReference type="Pfam" id="PF01580">
    <property type="entry name" value="FtsK_SpoIIIE"/>
    <property type="match status" value="1"/>
</dbReference>
<dbReference type="GO" id="GO:0007059">
    <property type="term" value="P:chromosome segregation"/>
    <property type="evidence" value="ECO:0007669"/>
    <property type="project" value="UniProtKB-KW"/>
</dbReference>
<dbReference type="SUPFAM" id="SSF46785">
    <property type="entry name" value="Winged helix' DNA-binding domain"/>
    <property type="match status" value="1"/>
</dbReference>
<dbReference type="Pfam" id="PF13491">
    <property type="entry name" value="FtsK_4TM"/>
    <property type="match status" value="1"/>
</dbReference>
<dbReference type="Pfam" id="PF17854">
    <property type="entry name" value="FtsK_alpha"/>
    <property type="match status" value="1"/>
</dbReference>
<keyword evidence="8 13" id="KW-0067">ATP-binding</keyword>
<keyword evidence="7" id="KW-0159">Chromosome partition</keyword>
<dbReference type="SMART" id="SM00843">
    <property type="entry name" value="Ftsk_gamma"/>
    <property type="match status" value="1"/>
</dbReference>
<evidence type="ECO:0000256" key="10">
    <source>
        <dbReference type="ARBA" id="ARBA00023125"/>
    </source>
</evidence>
<evidence type="ECO:0000256" key="11">
    <source>
        <dbReference type="ARBA" id="ARBA00023136"/>
    </source>
</evidence>
<evidence type="ECO:0000256" key="3">
    <source>
        <dbReference type="ARBA" id="ARBA00022475"/>
    </source>
</evidence>
<dbReference type="InterPro" id="IPR018541">
    <property type="entry name" value="Ftsk_gamma"/>
</dbReference>
<comment type="similarity">
    <text evidence="2">Belongs to the FtsK/SpoIIIE/SftA family.</text>
</comment>
<dbReference type="InterPro" id="IPR050206">
    <property type="entry name" value="FtsK/SpoIIIE/SftA"/>
</dbReference>
<proteinExistence type="inferred from homology"/>
<evidence type="ECO:0000256" key="12">
    <source>
        <dbReference type="ARBA" id="ARBA00023306"/>
    </source>
</evidence>
<feature type="region of interest" description="Disordered" evidence="14">
    <location>
        <begin position="1"/>
        <end position="32"/>
    </location>
</feature>
<reference evidence="17 18" key="1">
    <citation type="journal article" date="1992" name="Int. J. Syst. Bacteriol.">
        <title>Sphingobacterium antarcticus sp. nov. a Psychrotrophic Bacterium from the Soils of Schirmacher Oasis, Antarctica.</title>
        <authorList>
            <person name="Shivaji S."/>
            <person name="Ray M.K."/>
            <person name="Rao N.S."/>
            <person name="Saiserr L."/>
            <person name="Jagannadham M.V."/>
            <person name="Kumar G.S."/>
            <person name="Reddy G."/>
            <person name="Bhargava P.M."/>
        </authorList>
    </citation>
    <scope>NUCLEOTIDE SEQUENCE [LARGE SCALE GENOMIC DNA]</scope>
    <source>
        <strain evidence="17 18">4BY</strain>
    </source>
</reference>
<evidence type="ECO:0000256" key="15">
    <source>
        <dbReference type="SAM" id="Phobius"/>
    </source>
</evidence>
<keyword evidence="3" id="KW-1003">Cell membrane</keyword>
<feature type="transmembrane region" description="Helical" evidence="15">
    <location>
        <begin position="47"/>
        <end position="71"/>
    </location>
</feature>
<evidence type="ECO:0000256" key="13">
    <source>
        <dbReference type="PROSITE-ProRule" id="PRU00289"/>
    </source>
</evidence>
<feature type="binding site" evidence="13">
    <location>
        <begin position="552"/>
        <end position="559"/>
    </location>
    <ligand>
        <name>ATP</name>
        <dbReference type="ChEBI" id="CHEBI:30616"/>
    </ligand>
</feature>
<dbReference type="Gene3D" id="3.30.980.40">
    <property type="match status" value="1"/>
</dbReference>
<dbReference type="GO" id="GO:0005886">
    <property type="term" value="C:plasma membrane"/>
    <property type="evidence" value="ECO:0007669"/>
    <property type="project" value="UniProtKB-SubCell"/>
</dbReference>
<evidence type="ECO:0000256" key="1">
    <source>
        <dbReference type="ARBA" id="ARBA00004651"/>
    </source>
</evidence>
<accession>A0A081PIV3</accession>
<feature type="region of interest" description="Disordered" evidence="14">
    <location>
        <begin position="245"/>
        <end position="279"/>
    </location>
</feature>
<evidence type="ECO:0000256" key="2">
    <source>
        <dbReference type="ARBA" id="ARBA00006474"/>
    </source>
</evidence>
<gene>
    <name evidence="17" type="ORF">N180_05240</name>
</gene>